<proteinExistence type="predicted"/>
<organism evidence="2">
    <name type="scientific">Pararge aegeria</name>
    <name type="common">speckled wood butterfly</name>
    <dbReference type="NCBI Taxonomy" id="116150"/>
    <lineage>
        <taxon>Eukaryota</taxon>
        <taxon>Metazoa</taxon>
        <taxon>Ecdysozoa</taxon>
        <taxon>Arthropoda</taxon>
        <taxon>Hexapoda</taxon>
        <taxon>Insecta</taxon>
        <taxon>Pterygota</taxon>
        <taxon>Neoptera</taxon>
        <taxon>Endopterygota</taxon>
        <taxon>Lepidoptera</taxon>
        <taxon>Glossata</taxon>
        <taxon>Ditrysia</taxon>
        <taxon>Papilionoidea</taxon>
        <taxon>Nymphalidae</taxon>
        <taxon>Satyrinae</taxon>
        <taxon>Satyrini</taxon>
        <taxon>Parargina</taxon>
        <taxon>Pararge</taxon>
    </lineage>
</organism>
<evidence type="ECO:0000313" key="2">
    <source>
        <dbReference type="EMBL" id="JAA77627.1"/>
    </source>
</evidence>
<accession>S4PR94</accession>
<reference evidence="2" key="1">
    <citation type="journal article" date="2013" name="BMC Genomics">
        <title>Unscrambling butterfly oogenesis.</title>
        <authorList>
            <person name="Carter J.M."/>
            <person name="Baker S.C."/>
            <person name="Pink R."/>
            <person name="Carter D.R."/>
            <person name="Collins A."/>
            <person name="Tomlin J."/>
            <person name="Gibbs M."/>
            <person name="Breuker C.J."/>
        </authorList>
    </citation>
    <scope>NUCLEOTIDE SEQUENCE</scope>
    <source>
        <tissue evidence="2">Ovary</tissue>
    </source>
</reference>
<evidence type="ECO:0000256" key="1">
    <source>
        <dbReference type="SAM" id="MobiDB-lite"/>
    </source>
</evidence>
<protein>
    <submittedName>
        <fullName evidence="2">Uncharacterized protein</fullName>
    </submittedName>
</protein>
<dbReference type="AlphaFoldDB" id="S4PR94"/>
<name>S4PR94_9NEOP</name>
<feature type="non-terminal residue" evidence="2">
    <location>
        <position position="1"/>
    </location>
</feature>
<dbReference type="EMBL" id="GAIX01014933">
    <property type="protein sequence ID" value="JAA77627.1"/>
    <property type="molecule type" value="Transcribed_RNA"/>
</dbReference>
<feature type="non-terminal residue" evidence="2">
    <location>
        <position position="67"/>
    </location>
</feature>
<feature type="region of interest" description="Disordered" evidence="1">
    <location>
        <begin position="1"/>
        <end position="67"/>
    </location>
</feature>
<sequence length="67" mass="7259">SSKKKVPPKPPPKVFNKRGASLPETGLVEDSPPSPIGRRLRNAESRESIGSRASTPSISERVKSYES</sequence>
<reference evidence="2" key="2">
    <citation type="submission" date="2013-05" db="EMBL/GenBank/DDBJ databases">
        <authorList>
            <person name="Carter J.-M."/>
            <person name="Baker S.C."/>
            <person name="Pink R."/>
            <person name="Carter D.R.F."/>
            <person name="Collins A."/>
            <person name="Tomlin J."/>
            <person name="Gibbs M."/>
            <person name="Breuker C.J."/>
        </authorList>
    </citation>
    <scope>NUCLEOTIDE SEQUENCE</scope>
    <source>
        <tissue evidence="2">Ovary</tissue>
    </source>
</reference>